<dbReference type="KEGG" id="bmd:BMD_3634"/>
<dbReference type="InterPro" id="IPR036513">
    <property type="entry name" value="STAS_dom_sf"/>
</dbReference>
<dbReference type="Proteomes" id="UP000002365">
    <property type="component" value="Chromosome"/>
</dbReference>
<proteinExistence type="predicted"/>
<organism evidence="2 3">
    <name type="scientific">Priestia megaterium (strain DSM 319 / IMG 1521)</name>
    <name type="common">Bacillus megaterium</name>
    <dbReference type="NCBI Taxonomy" id="592022"/>
    <lineage>
        <taxon>Bacteria</taxon>
        <taxon>Bacillati</taxon>
        <taxon>Bacillota</taxon>
        <taxon>Bacilli</taxon>
        <taxon>Bacillales</taxon>
        <taxon>Bacillaceae</taxon>
        <taxon>Priestia</taxon>
    </lineage>
</organism>
<gene>
    <name evidence="2" type="primary">rsbR</name>
    <name evidence="2" type="ordered locus">BMD_3634</name>
</gene>
<protein>
    <submittedName>
        <fullName evidence="2">Modulator protein RsbR</fullName>
    </submittedName>
</protein>
<name>D5DK79_PRIM3</name>
<dbReference type="EMBL" id="CP001982">
    <property type="protein sequence ID" value="ADF40467.1"/>
    <property type="molecule type" value="Genomic_DNA"/>
</dbReference>
<evidence type="ECO:0000313" key="2">
    <source>
        <dbReference type="EMBL" id="ADF40467.1"/>
    </source>
</evidence>
<dbReference type="HOGENOM" id="CLU_2696910_0_0_9"/>
<accession>D5DK79</accession>
<keyword evidence="1" id="KW-0597">Phosphoprotein</keyword>
<dbReference type="PANTHER" id="PTHR33745">
    <property type="entry name" value="RSBT ANTAGONIST PROTEIN RSBS-RELATED"/>
    <property type="match status" value="1"/>
</dbReference>
<sequence length="73" mass="7964">MVADGIFKVIDALKLLGVETVLTGIRPEVAQTTVSIAIDFNNLTIKSSLQKATEISLFVFKTINRKARNKTTA</sequence>
<dbReference type="PANTHER" id="PTHR33745:SF3">
    <property type="entry name" value="RSBT CO-ANTAGONIST PROTEIN RSBRC"/>
    <property type="match status" value="1"/>
</dbReference>
<evidence type="ECO:0000256" key="1">
    <source>
        <dbReference type="ARBA" id="ARBA00022553"/>
    </source>
</evidence>
<reference evidence="2 3" key="1">
    <citation type="journal article" date="2011" name="J. Bacteriol.">
        <title>Genome sequences of the biotechnologically important Bacillus megaterium strains QM B1551 and DSM319.</title>
        <authorList>
            <person name="Eppinger M."/>
            <person name="Bunk B."/>
            <person name="Johns M.A."/>
            <person name="Edirisinghe J.N."/>
            <person name="Kutumbaka K.K."/>
            <person name="Koenig S.S."/>
            <person name="Huot Creasy H."/>
            <person name="Rosovitz M.J."/>
            <person name="Riley D.R."/>
            <person name="Daugherty S."/>
            <person name="Martin M."/>
            <person name="Elbourne L.D."/>
            <person name="Paulsen I."/>
            <person name="Biedendieck R."/>
            <person name="Braun C."/>
            <person name="Grayburn S."/>
            <person name="Dhingra S."/>
            <person name="Lukyanchuk V."/>
            <person name="Ball B."/>
            <person name="Ul-Qamar R."/>
            <person name="Seibel J."/>
            <person name="Bremer E."/>
            <person name="Jahn D."/>
            <person name="Ravel J."/>
            <person name="Vary P.S."/>
        </authorList>
    </citation>
    <scope>NUCLEOTIDE SEQUENCE [LARGE SCALE GENOMIC DNA]</scope>
    <source>
        <strain evidence="3">DSM 319 / IMG 1521</strain>
    </source>
</reference>
<dbReference type="Gene3D" id="3.30.750.24">
    <property type="entry name" value="STAS domain"/>
    <property type="match status" value="1"/>
</dbReference>
<dbReference type="RefSeq" id="WP_013084326.1">
    <property type="nucleotide sequence ID" value="NC_014103.1"/>
</dbReference>
<evidence type="ECO:0000313" key="3">
    <source>
        <dbReference type="Proteomes" id="UP000002365"/>
    </source>
</evidence>
<dbReference type="AlphaFoldDB" id="D5DK79"/>
<dbReference type="InterPro" id="IPR051932">
    <property type="entry name" value="Bact_StressResp_Reg"/>
</dbReference>